<proteinExistence type="predicted"/>
<evidence type="ECO:0000313" key="1">
    <source>
        <dbReference type="EMBL" id="MBF4765926.1"/>
    </source>
</evidence>
<dbReference type="Gene3D" id="3.10.450.50">
    <property type="match status" value="1"/>
</dbReference>
<dbReference type="AlphaFoldDB" id="A0A930YEY8"/>
<dbReference type="EMBL" id="JADKPN010000020">
    <property type="protein sequence ID" value="MBF4765926.1"/>
    <property type="molecule type" value="Genomic_DNA"/>
</dbReference>
<dbReference type="RefSeq" id="WP_194709108.1">
    <property type="nucleotide sequence ID" value="NZ_JADKPN010000020.1"/>
</dbReference>
<accession>A0A930YEY8</accession>
<dbReference type="Proteomes" id="UP000640489">
    <property type="component" value="Unassembled WGS sequence"/>
</dbReference>
<comment type="caution">
    <text evidence="1">The sequence shown here is derived from an EMBL/GenBank/DDBJ whole genome shotgun (WGS) entry which is preliminary data.</text>
</comment>
<dbReference type="SUPFAM" id="SSF54427">
    <property type="entry name" value="NTF2-like"/>
    <property type="match status" value="1"/>
</dbReference>
<reference evidence="1" key="1">
    <citation type="submission" date="2020-11" db="EMBL/GenBank/DDBJ databases">
        <title>Nocardioides sp. nov., isolated from Soil of Cynanchum wilfordii Hemsley rhizosphere.</title>
        <authorList>
            <person name="Lee J.-S."/>
            <person name="Suh M.K."/>
            <person name="Kim J.-S."/>
        </authorList>
    </citation>
    <scope>NUCLEOTIDE SEQUENCE</scope>
    <source>
        <strain evidence="1">KCTC 19275</strain>
    </source>
</reference>
<keyword evidence="2" id="KW-1185">Reference proteome</keyword>
<protein>
    <submittedName>
        <fullName evidence="1">Uncharacterized protein</fullName>
    </submittedName>
</protein>
<sequence>MGFLQVITFSTDRIDEFIQREHQWVVDSTGKRTSVGGQLWGDRDHPGQYVALDWFDSYESAMVNSHLPETDAFAQDAMALATGEVVFHNLEPVLPEWNSGEDALRTALETSTAVPGLFADDVDLDILVPHGRVRSTGAAALEEALRAEAPGRDIELWRSHATFDGFVVEYAYRTHGTPSLAAGVMLVTLEDGRIQRLAITCAGNWSAETEARVLEETGALGPRVEETVR</sequence>
<dbReference type="InterPro" id="IPR032710">
    <property type="entry name" value="NTF2-like_dom_sf"/>
</dbReference>
<gene>
    <name evidence="1" type="ORF">ISU07_22555</name>
</gene>
<name>A0A930YEY8_9ACTN</name>
<organism evidence="1 2">
    <name type="scientific">Nocardioides islandensis</name>
    <dbReference type="NCBI Taxonomy" id="433663"/>
    <lineage>
        <taxon>Bacteria</taxon>
        <taxon>Bacillati</taxon>
        <taxon>Actinomycetota</taxon>
        <taxon>Actinomycetes</taxon>
        <taxon>Propionibacteriales</taxon>
        <taxon>Nocardioidaceae</taxon>
        <taxon>Nocardioides</taxon>
    </lineage>
</organism>
<evidence type="ECO:0000313" key="2">
    <source>
        <dbReference type="Proteomes" id="UP000640489"/>
    </source>
</evidence>